<dbReference type="FunFam" id="3.20.20.300:FF:000005">
    <property type="entry name" value="Periplasmic beta-glucosidase"/>
    <property type="match status" value="1"/>
</dbReference>
<evidence type="ECO:0000256" key="6">
    <source>
        <dbReference type="ARBA" id="ARBA00023295"/>
    </source>
</evidence>
<dbReference type="EMBL" id="LZZI01000024">
    <property type="protein sequence ID" value="OOM62376.1"/>
    <property type="molecule type" value="Genomic_DNA"/>
</dbReference>
<dbReference type="InterPro" id="IPR036962">
    <property type="entry name" value="Glyco_hydro_3_N_sf"/>
</dbReference>
<evidence type="ECO:0000313" key="9">
    <source>
        <dbReference type="EMBL" id="OOM62376.1"/>
    </source>
</evidence>
<dbReference type="GO" id="GO:0008422">
    <property type="term" value="F:beta-glucosidase activity"/>
    <property type="evidence" value="ECO:0007669"/>
    <property type="project" value="UniProtKB-EC"/>
</dbReference>
<evidence type="ECO:0000256" key="3">
    <source>
        <dbReference type="ARBA" id="ARBA00012744"/>
    </source>
</evidence>
<dbReference type="InterPro" id="IPR026891">
    <property type="entry name" value="Fn3-like"/>
</dbReference>
<dbReference type="InterPro" id="IPR019800">
    <property type="entry name" value="Glyco_hydro_3_AS"/>
</dbReference>
<name>A0A1S8S9U6_CLOBE</name>
<dbReference type="AlphaFoldDB" id="A0A1S8S9U6"/>
<dbReference type="Pfam" id="PF14310">
    <property type="entry name" value="Fn3-like"/>
    <property type="match status" value="1"/>
</dbReference>
<comment type="similarity">
    <text evidence="2 7">Belongs to the glycosyl hydrolase 3 family.</text>
</comment>
<dbReference type="InterPro" id="IPR036881">
    <property type="entry name" value="Glyco_hydro_3_C_sf"/>
</dbReference>
<keyword evidence="5 7" id="KW-0378">Hydrolase</keyword>
<protein>
    <recommendedName>
        <fullName evidence="3">beta-glucosidase</fullName>
        <ecNumber evidence="3">3.2.1.21</ecNumber>
    </recommendedName>
</protein>
<evidence type="ECO:0000256" key="7">
    <source>
        <dbReference type="RuleBase" id="RU361161"/>
    </source>
</evidence>
<dbReference type="PANTHER" id="PTHR30620">
    <property type="entry name" value="PERIPLASMIC BETA-GLUCOSIDASE-RELATED"/>
    <property type="match status" value="1"/>
</dbReference>
<dbReference type="SUPFAM" id="SSF51445">
    <property type="entry name" value="(Trans)glycosidases"/>
    <property type="match status" value="1"/>
</dbReference>
<evidence type="ECO:0000256" key="4">
    <source>
        <dbReference type="ARBA" id="ARBA00022729"/>
    </source>
</evidence>
<dbReference type="InterPro" id="IPR001764">
    <property type="entry name" value="Glyco_hydro_3_N"/>
</dbReference>
<dbReference type="InterPro" id="IPR002772">
    <property type="entry name" value="Glyco_hydro_3_C"/>
</dbReference>
<keyword evidence="6 7" id="KW-0326">Glycosidase</keyword>
<dbReference type="Pfam" id="PF00933">
    <property type="entry name" value="Glyco_hydro_3"/>
    <property type="match status" value="1"/>
</dbReference>
<reference evidence="9 10" key="1">
    <citation type="submission" date="2016-05" db="EMBL/GenBank/DDBJ databases">
        <title>Microbial solvent formation.</title>
        <authorList>
            <person name="Poehlein A."/>
            <person name="Montoya Solano J.D."/>
            <person name="Flitsch S."/>
            <person name="Krabben P."/>
            <person name="Duerre P."/>
            <person name="Daniel R."/>
        </authorList>
    </citation>
    <scope>NUCLEOTIDE SEQUENCE [LARGE SCALE GENOMIC DNA]</scope>
    <source>
        <strain evidence="9 10">DSM 53</strain>
    </source>
</reference>
<feature type="domain" description="Fibronectin type III-like" evidence="8">
    <location>
        <begin position="634"/>
        <end position="703"/>
    </location>
</feature>
<dbReference type="EC" id="3.2.1.21" evidence="3"/>
<comment type="catalytic activity">
    <reaction evidence="1">
        <text>Hydrolysis of terminal, non-reducing beta-D-glucosyl residues with release of beta-D-glucose.</text>
        <dbReference type="EC" id="3.2.1.21"/>
    </reaction>
</comment>
<evidence type="ECO:0000313" key="10">
    <source>
        <dbReference type="Proteomes" id="UP000190973"/>
    </source>
</evidence>
<evidence type="ECO:0000256" key="5">
    <source>
        <dbReference type="ARBA" id="ARBA00022801"/>
    </source>
</evidence>
<dbReference type="SMART" id="SM01217">
    <property type="entry name" value="Fn3_like"/>
    <property type="match status" value="1"/>
</dbReference>
<dbReference type="InterPro" id="IPR017853">
    <property type="entry name" value="GH"/>
</dbReference>
<dbReference type="PROSITE" id="PS00775">
    <property type="entry name" value="GLYCOSYL_HYDROL_F3"/>
    <property type="match status" value="1"/>
</dbReference>
<gene>
    <name evidence="9" type="primary">bglX</name>
    <name evidence="9" type="ORF">CLBCK_18060</name>
</gene>
<dbReference type="Proteomes" id="UP000190973">
    <property type="component" value="Unassembled WGS sequence"/>
</dbReference>
<dbReference type="Gene3D" id="3.20.20.300">
    <property type="entry name" value="Glycoside hydrolase, family 3, N-terminal domain"/>
    <property type="match status" value="1"/>
</dbReference>
<accession>A0A1S8S9U6</accession>
<organism evidence="9 10">
    <name type="scientific">Clostridium beijerinckii</name>
    <name type="common">Clostridium MP</name>
    <dbReference type="NCBI Taxonomy" id="1520"/>
    <lineage>
        <taxon>Bacteria</taxon>
        <taxon>Bacillati</taxon>
        <taxon>Bacillota</taxon>
        <taxon>Clostridia</taxon>
        <taxon>Eubacteriales</taxon>
        <taxon>Clostridiaceae</taxon>
        <taxon>Clostridium</taxon>
    </lineage>
</organism>
<evidence type="ECO:0000256" key="2">
    <source>
        <dbReference type="ARBA" id="ARBA00005336"/>
    </source>
</evidence>
<dbReference type="PANTHER" id="PTHR30620:SF16">
    <property type="entry name" value="LYSOSOMAL BETA GLUCOSIDASE"/>
    <property type="match status" value="1"/>
</dbReference>
<proteinExistence type="inferred from homology"/>
<evidence type="ECO:0000259" key="8">
    <source>
        <dbReference type="SMART" id="SM01217"/>
    </source>
</evidence>
<evidence type="ECO:0000256" key="1">
    <source>
        <dbReference type="ARBA" id="ARBA00000448"/>
    </source>
</evidence>
<dbReference type="Pfam" id="PF01915">
    <property type="entry name" value="Glyco_hydro_3_C"/>
    <property type="match status" value="1"/>
</dbReference>
<dbReference type="PRINTS" id="PR00133">
    <property type="entry name" value="GLHYDRLASE3"/>
</dbReference>
<dbReference type="RefSeq" id="WP_077838461.1">
    <property type="nucleotide sequence ID" value="NZ_JABTAE010000001.1"/>
</dbReference>
<comment type="caution">
    <text evidence="9">The sequence shown here is derived from an EMBL/GenBank/DDBJ whole genome shotgun (WGS) entry which is preliminary data.</text>
</comment>
<dbReference type="InterPro" id="IPR051915">
    <property type="entry name" value="Cellulose_Degrad_GH3"/>
</dbReference>
<keyword evidence="4" id="KW-0732">Signal</keyword>
<dbReference type="GO" id="GO:0009251">
    <property type="term" value="P:glucan catabolic process"/>
    <property type="evidence" value="ECO:0007669"/>
    <property type="project" value="TreeGrafter"/>
</dbReference>
<dbReference type="InterPro" id="IPR013783">
    <property type="entry name" value="Ig-like_fold"/>
</dbReference>
<dbReference type="FunFam" id="2.60.40.10:FF:000495">
    <property type="entry name" value="Periplasmic beta-glucosidase"/>
    <property type="match status" value="1"/>
</dbReference>
<dbReference type="Gene3D" id="2.60.40.10">
    <property type="entry name" value="Immunoglobulins"/>
    <property type="match status" value="1"/>
</dbReference>
<dbReference type="SUPFAM" id="SSF52279">
    <property type="entry name" value="Beta-D-glucan exohydrolase, C-terminal domain"/>
    <property type="match status" value="1"/>
</dbReference>
<sequence>MKNEEIKTLLSKMTLEEKIGQLTQIRTSYYYNSNTSATGTVSKLKFTKEQKWMIGTVLGKLDAKMMFEIQKEYLDNNRLGIPLLFMHDIIHGFKTIFPIPLALSCSWDEELIEKTARVAAREGSSSGYQATFSPMVDIVRDPRWGRVIESFGEDTLLNSIFGVAMVRGYQNGDLKDPDTLISCVKHFAAYGAAEGGRDYNTVDISECRLRNEYFPPYYEAIKAGAKSIMSSFNVLNGIPATANTWLLRKILREEWKYEGVVISDWGAVKELIPHGTAENSIDAAKLSLKAGIDIEMATTAYFEALPELCKDKSMEKLLDDAVERILLLKNECGLFEDPYRGISYEKEKQTLLCSDFRKVAREAASKSAVLLKNSDILPLERSKNVILIGPYASSSSILGPWSLDGDLNDVITIEQGLINKNIRLEGVETTAFNEISQEKSEKIIEKAKRADVIVLALGEEEEKSGEAGCVSNITLPEAQIKLLRCMKKLNKPLIVLLINGRPLDLTNVIEEADAVLECWFPGTEGGNAIADILYGDYNPSGKLTMSFPRGVGQIPVYYNNLATGRPKELLKNEKRYKSQYLDVPNEPLFPFGYGMGYSQFKYDNLNISKKELSKKERISCSINVTNIGKYTGIETVQLYMRDKVADISRPVKQLIKYKQIMINPNETKTVEFTIDEKDLRYWNGENQYKSDEGMFEFTLGKDSSEGISFEVRLIS</sequence>
<dbReference type="Gene3D" id="3.40.50.1700">
    <property type="entry name" value="Glycoside hydrolase family 3 C-terminal domain"/>
    <property type="match status" value="1"/>
</dbReference>